<gene>
    <name evidence="7" type="ORF">OSB04_003828</name>
</gene>
<evidence type="ECO:0000256" key="5">
    <source>
        <dbReference type="ARBA" id="ARBA00023186"/>
    </source>
</evidence>
<evidence type="ECO:0000256" key="3">
    <source>
        <dbReference type="ARBA" id="ARBA00022741"/>
    </source>
</evidence>
<dbReference type="SUPFAM" id="SSF52540">
    <property type="entry name" value="P-loop containing nucleoside triphosphate hydrolases"/>
    <property type="match status" value="1"/>
</dbReference>
<dbReference type="CDD" id="cd19499">
    <property type="entry name" value="RecA-like_ClpB_Hsp104-like"/>
    <property type="match status" value="1"/>
</dbReference>
<accession>A0AA38WP78</accession>
<evidence type="ECO:0000259" key="6">
    <source>
        <dbReference type="Pfam" id="PF07724"/>
    </source>
</evidence>
<evidence type="ECO:0000256" key="1">
    <source>
        <dbReference type="ARBA" id="ARBA00022528"/>
    </source>
</evidence>
<dbReference type="AlphaFoldDB" id="A0AA38WP78"/>
<dbReference type="PANTHER" id="PTHR11638:SF155">
    <property type="entry name" value="CHAPERONE PROTEIN CLPC1, CHLOROPLASTIC-LIKE"/>
    <property type="match status" value="1"/>
</dbReference>
<reference evidence="7" key="1">
    <citation type="submission" date="2023-03" db="EMBL/GenBank/DDBJ databases">
        <title>Chromosome-scale reference genome and RAD-based genetic map of yellow starthistle (Centaurea solstitialis) reveal putative structural variation and QTLs associated with invader traits.</title>
        <authorList>
            <person name="Reatini B."/>
            <person name="Cang F.A."/>
            <person name="Jiang Q."/>
            <person name="Mckibben M.T.W."/>
            <person name="Barker M.S."/>
            <person name="Rieseberg L.H."/>
            <person name="Dlugosch K.M."/>
        </authorList>
    </citation>
    <scope>NUCLEOTIDE SEQUENCE</scope>
    <source>
        <strain evidence="7">CAN-66</strain>
        <tissue evidence="7">Leaf</tissue>
    </source>
</reference>
<evidence type="ECO:0000313" key="8">
    <source>
        <dbReference type="Proteomes" id="UP001172457"/>
    </source>
</evidence>
<dbReference type="PROSITE" id="PS00871">
    <property type="entry name" value="CLPAB_2"/>
    <property type="match status" value="1"/>
</dbReference>
<protein>
    <recommendedName>
        <fullName evidence="6">ATPase AAA-type core domain-containing protein</fullName>
    </recommendedName>
</protein>
<evidence type="ECO:0000256" key="4">
    <source>
        <dbReference type="ARBA" id="ARBA00022840"/>
    </source>
</evidence>
<proteinExistence type="predicted"/>
<dbReference type="Gene3D" id="3.40.50.300">
    <property type="entry name" value="P-loop containing nucleotide triphosphate hydrolases"/>
    <property type="match status" value="1"/>
</dbReference>
<dbReference type="InterPro" id="IPR003959">
    <property type="entry name" value="ATPase_AAA_core"/>
</dbReference>
<organism evidence="7 8">
    <name type="scientific">Centaurea solstitialis</name>
    <name type="common">yellow star-thistle</name>
    <dbReference type="NCBI Taxonomy" id="347529"/>
    <lineage>
        <taxon>Eukaryota</taxon>
        <taxon>Viridiplantae</taxon>
        <taxon>Streptophyta</taxon>
        <taxon>Embryophyta</taxon>
        <taxon>Tracheophyta</taxon>
        <taxon>Spermatophyta</taxon>
        <taxon>Magnoliopsida</taxon>
        <taxon>eudicotyledons</taxon>
        <taxon>Gunneridae</taxon>
        <taxon>Pentapetalae</taxon>
        <taxon>asterids</taxon>
        <taxon>campanulids</taxon>
        <taxon>Asterales</taxon>
        <taxon>Asteraceae</taxon>
        <taxon>Carduoideae</taxon>
        <taxon>Cardueae</taxon>
        <taxon>Centaureinae</taxon>
        <taxon>Centaurea</taxon>
    </lineage>
</organism>
<keyword evidence="8" id="KW-1185">Reference proteome</keyword>
<dbReference type="PANTHER" id="PTHR11638">
    <property type="entry name" value="ATP-DEPENDENT CLP PROTEASE"/>
    <property type="match status" value="1"/>
</dbReference>
<dbReference type="GO" id="GO:0034605">
    <property type="term" value="P:cellular response to heat"/>
    <property type="evidence" value="ECO:0007669"/>
    <property type="project" value="TreeGrafter"/>
</dbReference>
<dbReference type="PRINTS" id="PR00300">
    <property type="entry name" value="CLPPROTEASEA"/>
</dbReference>
<keyword evidence="1" id="KW-0934">Plastid</keyword>
<keyword evidence="4" id="KW-0067">ATP-binding</keyword>
<name>A0AA38WP78_9ASTR</name>
<dbReference type="GO" id="GO:0005524">
    <property type="term" value="F:ATP binding"/>
    <property type="evidence" value="ECO:0007669"/>
    <property type="project" value="UniProtKB-KW"/>
</dbReference>
<dbReference type="InterPro" id="IPR027417">
    <property type="entry name" value="P-loop_NTPase"/>
</dbReference>
<dbReference type="Proteomes" id="UP001172457">
    <property type="component" value="Chromosome 1"/>
</dbReference>
<keyword evidence="1" id="KW-0150">Chloroplast</keyword>
<dbReference type="GO" id="GO:0005737">
    <property type="term" value="C:cytoplasm"/>
    <property type="evidence" value="ECO:0007669"/>
    <property type="project" value="TreeGrafter"/>
</dbReference>
<evidence type="ECO:0000256" key="2">
    <source>
        <dbReference type="ARBA" id="ARBA00022737"/>
    </source>
</evidence>
<dbReference type="InterPro" id="IPR050130">
    <property type="entry name" value="ClpA_ClpB"/>
</dbReference>
<keyword evidence="2" id="KW-0677">Repeat</keyword>
<dbReference type="InterPro" id="IPR028299">
    <property type="entry name" value="ClpA/B_CS2"/>
</dbReference>
<dbReference type="Pfam" id="PF07724">
    <property type="entry name" value="AAA_2"/>
    <property type="match status" value="1"/>
</dbReference>
<keyword evidence="5" id="KW-0143">Chaperone</keyword>
<dbReference type="GO" id="GO:0016887">
    <property type="term" value="F:ATP hydrolysis activity"/>
    <property type="evidence" value="ECO:0007669"/>
    <property type="project" value="InterPro"/>
</dbReference>
<dbReference type="EMBL" id="JARYMX010000001">
    <property type="protein sequence ID" value="KAJ9567862.1"/>
    <property type="molecule type" value="Genomic_DNA"/>
</dbReference>
<sequence length="133" mass="14859">MEETLHTRIIGQDEAVKAISRAIRRARVGLKNPNRPIASFIFSGPTGVGKSELAKALAAYYFGSEEAMIRLDMSEFMERHTVSKLIGSPPGYVGYTEGGQLTEAVRRRPYTVVLFDEIEKAHPDVFNMMLQIL</sequence>
<feature type="domain" description="ATPase AAA-type core" evidence="6">
    <location>
        <begin position="35"/>
        <end position="133"/>
    </location>
</feature>
<evidence type="ECO:0000313" key="7">
    <source>
        <dbReference type="EMBL" id="KAJ9567862.1"/>
    </source>
</evidence>
<keyword evidence="3" id="KW-0547">Nucleotide-binding</keyword>
<dbReference type="InterPro" id="IPR001270">
    <property type="entry name" value="ClpA/B"/>
</dbReference>
<comment type="caution">
    <text evidence="7">The sequence shown here is derived from an EMBL/GenBank/DDBJ whole genome shotgun (WGS) entry which is preliminary data.</text>
</comment>